<name>A0A139APG0_GONPJ</name>
<evidence type="ECO:0000256" key="1">
    <source>
        <dbReference type="SAM" id="MobiDB-lite"/>
    </source>
</evidence>
<sequence length="298" mass="32914">MAMGRCLLGSRGGRSLRLISTPLNHPPSFPVHPSPLLHHLQPFSQSRTLSQNDWDPTSPDALLIAALDVSSDSFAPVMVERALTAGANPNCRKRVNLSISLPSGQRGRATLRGPCVLAIAMNHGISTVQTLMDAGANPSLPVEWDLCWSPLRAWDEAAWAREDWRLTYHFPTASLYALVRGCQVVFADGSRAAGWQKDVDTRCVVRRTRRPAGSTLELPCPRDLILEARIIEPQLDMYFAFERKIAARIAEEALTSNGKREPEPDTLVISGAGGRKSEPRRRSRWTSKNSVDVLFDSI</sequence>
<dbReference type="OrthoDB" id="10645874at2759"/>
<gene>
    <name evidence="2" type="ORF">M427DRAFT_53767</name>
</gene>
<evidence type="ECO:0008006" key="4">
    <source>
        <dbReference type="Google" id="ProtNLM"/>
    </source>
</evidence>
<evidence type="ECO:0000313" key="3">
    <source>
        <dbReference type="Proteomes" id="UP000070544"/>
    </source>
</evidence>
<dbReference type="Proteomes" id="UP000070544">
    <property type="component" value="Unassembled WGS sequence"/>
</dbReference>
<accession>A0A139APG0</accession>
<dbReference type="AlphaFoldDB" id="A0A139APG0"/>
<protein>
    <recommendedName>
        <fullName evidence="4">Ankyrin</fullName>
    </recommendedName>
</protein>
<dbReference type="EMBL" id="KQ965742">
    <property type="protein sequence ID" value="KXS18375.1"/>
    <property type="molecule type" value="Genomic_DNA"/>
</dbReference>
<feature type="region of interest" description="Disordered" evidence="1">
    <location>
        <begin position="256"/>
        <end position="284"/>
    </location>
</feature>
<reference evidence="2 3" key="1">
    <citation type="journal article" date="2015" name="Genome Biol. Evol.">
        <title>Phylogenomic analyses indicate that early fungi evolved digesting cell walls of algal ancestors of land plants.</title>
        <authorList>
            <person name="Chang Y."/>
            <person name="Wang S."/>
            <person name="Sekimoto S."/>
            <person name="Aerts A.L."/>
            <person name="Choi C."/>
            <person name="Clum A."/>
            <person name="LaButti K.M."/>
            <person name="Lindquist E.A."/>
            <person name="Yee Ngan C."/>
            <person name="Ohm R.A."/>
            <person name="Salamov A.A."/>
            <person name="Grigoriev I.V."/>
            <person name="Spatafora J.W."/>
            <person name="Berbee M.L."/>
        </authorList>
    </citation>
    <scope>NUCLEOTIDE SEQUENCE [LARGE SCALE GENOMIC DNA]</scope>
    <source>
        <strain evidence="2 3">JEL478</strain>
    </source>
</reference>
<evidence type="ECO:0000313" key="2">
    <source>
        <dbReference type="EMBL" id="KXS18375.1"/>
    </source>
</evidence>
<organism evidence="2 3">
    <name type="scientific">Gonapodya prolifera (strain JEL478)</name>
    <name type="common">Monoblepharis prolifera</name>
    <dbReference type="NCBI Taxonomy" id="1344416"/>
    <lineage>
        <taxon>Eukaryota</taxon>
        <taxon>Fungi</taxon>
        <taxon>Fungi incertae sedis</taxon>
        <taxon>Chytridiomycota</taxon>
        <taxon>Chytridiomycota incertae sedis</taxon>
        <taxon>Monoblepharidomycetes</taxon>
        <taxon>Monoblepharidales</taxon>
        <taxon>Gonapodyaceae</taxon>
        <taxon>Gonapodya</taxon>
    </lineage>
</organism>
<keyword evidence="3" id="KW-1185">Reference proteome</keyword>
<proteinExistence type="predicted"/>